<gene>
    <name evidence="8" type="ORF">SAMN04488525_10967</name>
</gene>
<feature type="chain" id="PRO_5044200123" evidence="7">
    <location>
        <begin position="27"/>
        <end position="274"/>
    </location>
</feature>
<accession>A0AB38A3E1</accession>
<proteinExistence type="inferred from homology"/>
<evidence type="ECO:0000256" key="5">
    <source>
        <dbReference type="ARBA" id="ARBA00023139"/>
    </source>
</evidence>
<comment type="caution">
    <text evidence="8">The sequence shown here is derived from an EMBL/GenBank/DDBJ whole genome shotgun (WGS) entry which is preliminary data.</text>
</comment>
<evidence type="ECO:0000313" key="9">
    <source>
        <dbReference type="Proteomes" id="UP000199042"/>
    </source>
</evidence>
<dbReference type="Proteomes" id="UP000199042">
    <property type="component" value="Unassembled WGS sequence"/>
</dbReference>
<dbReference type="SUPFAM" id="SSF53850">
    <property type="entry name" value="Periplasmic binding protein-like II"/>
    <property type="match status" value="1"/>
</dbReference>
<comment type="similarity">
    <text evidence="2">Belongs to the NlpA lipoprotein family.</text>
</comment>
<dbReference type="Pfam" id="PF03180">
    <property type="entry name" value="Lipoprotein_9"/>
    <property type="match status" value="1"/>
</dbReference>
<evidence type="ECO:0000256" key="2">
    <source>
        <dbReference type="ARBA" id="ARBA00008973"/>
    </source>
</evidence>
<feature type="signal peptide" evidence="7">
    <location>
        <begin position="1"/>
        <end position="26"/>
    </location>
</feature>
<reference evidence="8 9" key="1">
    <citation type="submission" date="2016-10" db="EMBL/GenBank/DDBJ databases">
        <authorList>
            <person name="Varghese N."/>
            <person name="Submissions S."/>
        </authorList>
    </citation>
    <scope>NUCLEOTIDE SEQUENCE [LARGE SCALE GENOMIC DNA]</scope>
    <source>
        <strain evidence="8 9">DSM 14526</strain>
    </source>
</reference>
<dbReference type="GO" id="GO:0016020">
    <property type="term" value="C:membrane"/>
    <property type="evidence" value="ECO:0007669"/>
    <property type="project" value="UniProtKB-SubCell"/>
</dbReference>
<name>A0AB38A3E1_9LACT</name>
<dbReference type="InterPro" id="IPR004872">
    <property type="entry name" value="Lipoprotein_NlpA"/>
</dbReference>
<sequence length="274" mass="30247">MMKRTVKGLFTIGAAVLFLAACGQEAAQEDIRTVKIGVVGERNEVWEHVQEQLEENNEPVRIELVKFTEYVKPIQALEEGEIDLHSALTEIYMEQVNEDAGYSNTTIAYTTLNPMGLFSEKHTSIDEIPDGGEIAIPDDVSNESRALLLLQTAGLIELDPAKGLLPTVNDIISNPKSLKFTVLAANQTARAMTDVDASVVNNDMAADAGLVPTEDAIFLEPVAESSKPYYNVIASREDETEDPDFQIIVDYYQTPEVEKIIDEVTKKSSIPVWE</sequence>
<dbReference type="PANTHER" id="PTHR30429:SF1">
    <property type="entry name" value="D-METHIONINE-BINDING LIPOPROTEIN METQ-RELATED"/>
    <property type="match status" value="1"/>
</dbReference>
<evidence type="ECO:0000313" key="8">
    <source>
        <dbReference type="EMBL" id="SEA89299.1"/>
    </source>
</evidence>
<comment type="subcellular location">
    <subcellularLocation>
        <location evidence="1">Membrane</location>
        <topology evidence="1">Lipid-anchor</topology>
    </subcellularLocation>
</comment>
<evidence type="ECO:0000256" key="7">
    <source>
        <dbReference type="SAM" id="SignalP"/>
    </source>
</evidence>
<keyword evidence="5" id="KW-0564">Palmitate</keyword>
<keyword evidence="6" id="KW-0449">Lipoprotein</keyword>
<dbReference type="PROSITE" id="PS51257">
    <property type="entry name" value="PROKAR_LIPOPROTEIN"/>
    <property type="match status" value="1"/>
</dbReference>
<dbReference type="PANTHER" id="PTHR30429">
    <property type="entry name" value="D-METHIONINE-BINDING LIPOPROTEIN METQ"/>
    <property type="match status" value="1"/>
</dbReference>
<evidence type="ECO:0000256" key="1">
    <source>
        <dbReference type="ARBA" id="ARBA00004635"/>
    </source>
</evidence>
<evidence type="ECO:0000256" key="6">
    <source>
        <dbReference type="ARBA" id="ARBA00023288"/>
    </source>
</evidence>
<organism evidence="8 9">
    <name type="scientific">Trichococcus collinsii</name>
    <dbReference type="NCBI Taxonomy" id="157076"/>
    <lineage>
        <taxon>Bacteria</taxon>
        <taxon>Bacillati</taxon>
        <taxon>Bacillota</taxon>
        <taxon>Bacilli</taxon>
        <taxon>Lactobacillales</taxon>
        <taxon>Carnobacteriaceae</taxon>
        <taxon>Trichococcus</taxon>
    </lineage>
</organism>
<keyword evidence="9" id="KW-1185">Reference proteome</keyword>
<dbReference type="Gene3D" id="3.40.190.10">
    <property type="entry name" value="Periplasmic binding protein-like II"/>
    <property type="match status" value="2"/>
</dbReference>
<evidence type="ECO:0000256" key="3">
    <source>
        <dbReference type="ARBA" id="ARBA00022729"/>
    </source>
</evidence>
<evidence type="ECO:0000256" key="4">
    <source>
        <dbReference type="ARBA" id="ARBA00023136"/>
    </source>
</evidence>
<dbReference type="EMBL" id="FNQH01000009">
    <property type="protein sequence ID" value="SEA89299.1"/>
    <property type="molecule type" value="Genomic_DNA"/>
</dbReference>
<dbReference type="AlphaFoldDB" id="A0AB38A3E1"/>
<protein>
    <submittedName>
        <fullName evidence="8">D-methionine transport system substrate-binding protein</fullName>
    </submittedName>
</protein>
<keyword evidence="3 7" id="KW-0732">Signal</keyword>
<keyword evidence="4" id="KW-0472">Membrane</keyword>